<gene>
    <name evidence="2" type="ORF">HMPREF9453_00237</name>
</gene>
<protein>
    <recommendedName>
        <fullName evidence="4">DUF2188 domain-containing protein</fullName>
    </recommendedName>
</protein>
<reference evidence="2 3" key="1">
    <citation type="submission" date="2011-11" db="EMBL/GenBank/DDBJ databases">
        <title>The Genome Sequence of Dialister succinatiphilus YIT 11850.</title>
        <authorList>
            <consortium name="The Broad Institute Genome Sequencing Platform"/>
            <person name="Earl A."/>
            <person name="Ward D."/>
            <person name="Feldgarden M."/>
            <person name="Gevers D."/>
            <person name="Morotomi M."/>
            <person name="Young S.K."/>
            <person name="Zeng Q."/>
            <person name="Gargeya S."/>
            <person name="Fitzgerald M."/>
            <person name="Haas B."/>
            <person name="Abouelleil A."/>
            <person name="Alvarado L."/>
            <person name="Arachchi H.M."/>
            <person name="Berlin A."/>
            <person name="Brown A."/>
            <person name="Chapman S.B."/>
            <person name="Dunbar C."/>
            <person name="Gearin G."/>
            <person name="Goldberg J."/>
            <person name="Griggs A."/>
            <person name="Gujja S."/>
            <person name="Heiman D."/>
            <person name="Howarth C."/>
            <person name="Lui A."/>
            <person name="MacDonald P.J.P."/>
            <person name="Montmayeur A."/>
            <person name="Murphy C."/>
            <person name="Neiman D."/>
            <person name="Pearson M."/>
            <person name="Priest M."/>
            <person name="Roberts A."/>
            <person name="Saif S."/>
            <person name="Shea T."/>
            <person name="Sisk P."/>
            <person name="Stolte C."/>
            <person name="Sykes S."/>
            <person name="Wortman J."/>
            <person name="Nusbaum C."/>
            <person name="Birren B."/>
        </authorList>
    </citation>
    <scope>NUCLEOTIDE SEQUENCE [LARGE SCALE GENOMIC DNA]</scope>
    <source>
        <strain evidence="2 3">YIT 11850</strain>
    </source>
</reference>
<evidence type="ECO:0000256" key="1">
    <source>
        <dbReference type="SAM" id="MobiDB-lite"/>
    </source>
</evidence>
<keyword evidence="3" id="KW-1185">Reference proteome</keyword>
<organism evidence="2 3">
    <name type="scientific">Dialister succinatiphilus YIT 11850</name>
    <dbReference type="NCBI Taxonomy" id="742743"/>
    <lineage>
        <taxon>Bacteria</taxon>
        <taxon>Bacillati</taxon>
        <taxon>Bacillota</taxon>
        <taxon>Negativicutes</taxon>
        <taxon>Veillonellales</taxon>
        <taxon>Veillonellaceae</taxon>
        <taxon>Dialister</taxon>
    </lineage>
</organism>
<proteinExistence type="predicted"/>
<name>H1CXZ9_9FIRM</name>
<dbReference type="STRING" id="742743.HMPREF9453_00237"/>
<dbReference type="HOGENOM" id="CLU_179056_2_2_9"/>
<dbReference type="InterPro" id="IPR018691">
    <property type="entry name" value="DUF2188"/>
</dbReference>
<dbReference type="AlphaFoldDB" id="H1CXZ9"/>
<dbReference type="EMBL" id="ADLT01000007">
    <property type="protein sequence ID" value="EHO63877.1"/>
    <property type="molecule type" value="Genomic_DNA"/>
</dbReference>
<dbReference type="Pfam" id="PF09954">
    <property type="entry name" value="DUF2188"/>
    <property type="match status" value="1"/>
</dbReference>
<evidence type="ECO:0008006" key="4">
    <source>
        <dbReference type="Google" id="ProtNLM"/>
    </source>
</evidence>
<evidence type="ECO:0000313" key="3">
    <source>
        <dbReference type="Proteomes" id="UP000003277"/>
    </source>
</evidence>
<feature type="region of interest" description="Disordered" evidence="1">
    <location>
        <begin position="53"/>
        <end position="74"/>
    </location>
</feature>
<dbReference type="RefSeq" id="WP_008858743.1">
    <property type="nucleotide sequence ID" value="NZ_JH591187.1"/>
</dbReference>
<dbReference type="eggNOG" id="ENOG5032YF6">
    <property type="taxonomic scope" value="Bacteria"/>
</dbReference>
<sequence length="74" mass="8364">MGKNIHVTNHSQGGYQVKFSGSSKAYRRTETQREAIEIGRELARNQHSELVIHGRDGKIRQKNSYGNDPFPPKG</sequence>
<accession>H1CXZ9</accession>
<comment type="caution">
    <text evidence="2">The sequence shown here is derived from an EMBL/GenBank/DDBJ whole genome shotgun (WGS) entry which is preliminary data.</text>
</comment>
<evidence type="ECO:0000313" key="2">
    <source>
        <dbReference type="EMBL" id="EHO63877.1"/>
    </source>
</evidence>
<dbReference type="OrthoDB" id="8858565at2"/>
<dbReference type="Proteomes" id="UP000003277">
    <property type="component" value="Unassembled WGS sequence"/>
</dbReference>